<dbReference type="InterPro" id="IPR003439">
    <property type="entry name" value="ABC_transporter-like_ATP-bd"/>
</dbReference>
<dbReference type="GO" id="GO:0015192">
    <property type="term" value="F:L-phenylalanine transmembrane transporter activity"/>
    <property type="evidence" value="ECO:0007669"/>
    <property type="project" value="TreeGrafter"/>
</dbReference>
<keyword evidence="3 5" id="KW-0067">ATP-binding</keyword>
<name>A0A2V3U9M1_9HYPH</name>
<keyword evidence="6" id="KW-1185">Reference proteome</keyword>
<evidence type="ECO:0000313" key="5">
    <source>
        <dbReference type="EMBL" id="PXW60100.1"/>
    </source>
</evidence>
<dbReference type="GO" id="GO:1903806">
    <property type="term" value="P:L-isoleucine import across plasma membrane"/>
    <property type="evidence" value="ECO:0007669"/>
    <property type="project" value="TreeGrafter"/>
</dbReference>
<reference evidence="5 6" key="1">
    <citation type="submission" date="2018-05" db="EMBL/GenBank/DDBJ databases">
        <title>Genomic Encyclopedia of Type Strains, Phase IV (KMG-IV): sequencing the most valuable type-strain genomes for metagenomic binning, comparative biology and taxonomic classification.</title>
        <authorList>
            <person name="Goeker M."/>
        </authorList>
    </citation>
    <scope>NUCLEOTIDE SEQUENCE [LARGE SCALE GENOMIC DNA]</scope>
    <source>
        <strain evidence="5 6">DSM 6462</strain>
    </source>
</reference>
<dbReference type="GO" id="GO:0005524">
    <property type="term" value="F:ATP binding"/>
    <property type="evidence" value="ECO:0007669"/>
    <property type="project" value="UniProtKB-KW"/>
</dbReference>
<dbReference type="EMBL" id="QJJK01000004">
    <property type="protein sequence ID" value="PXW60100.1"/>
    <property type="molecule type" value="Genomic_DNA"/>
</dbReference>
<protein>
    <submittedName>
        <fullName evidence="5">Amino acid/amide ABC transporter ATP-binding protein 1 (HAAT family)</fullName>
    </submittedName>
</protein>
<keyword evidence="2" id="KW-0547">Nucleotide-binding</keyword>
<dbReference type="GO" id="GO:0042941">
    <property type="term" value="P:D-alanine transmembrane transport"/>
    <property type="evidence" value="ECO:0007669"/>
    <property type="project" value="TreeGrafter"/>
</dbReference>
<evidence type="ECO:0000256" key="2">
    <source>
        <dbReference type="ARBA" id="ARBA00022741"/>
    </source>
</evidence>
<dbReference type="Pfam" id="PF00005">
    <property type="entry name" value="ABC_tran"/>
    <property type="match status" value="1"/>
</dbReference>
<dbReference type="GO" id="GO:0015188">
    <property type="term" value="F:L-isoleucine transmembrane transporter activity"/>
    <property type="evidence" value="ECO:0007669"/>
    <property type="project" value="TreeGrafter"/>
</dbReference>
<dbReference type="InterPro" id="IPR032823">
    <property type="entry name" value="BCA_ABC_TP_C"/>
</dbReference>
<dbReference type="OrthoDB" id="9779872at2"/>
<evidence type="ECO:0000313" key="6">
    <source>
        <dbReference type="Proteomes" id="UP000248021"/>
    </source>
</evidence>
<dbReference type="CDD" id="cd03219">
    <property type="entry name" value="ABC_Mj1267_LivG_branched"/>
    <property type="match status" value="1"/>
</dbReference>
<dbReference type="AlphaFoldDB" id="A0A2V3U9M1"/>
<dbReference type="SMART" id="SM00382">
    <property type="entry name" value="AAA"/>
    <property type="match status" value="1"/>
</dbReference>
<comment type="caution">
    <text evidence="5">The sequence shown here is derived from an EMBL/GenBank/DDBJ whole genome shotgun (WGS) entry which is preliminary data.</text>
</comment>
<dbReference type="GO" id="GO:0016887">
    <property type="term" value="F:ATP hydrolysis activity"/>
    <property type="evidence" value="ECO:0007669"/>
    <property type="project" value="InterPro"/>
</dbReference>
<evidence type="ECO:0000259" key="4">
    <source>
        <dbReference type="PROSITE" id="PS50893"/>
    </source>
</evidence>
<dbReference type="Gene3D" id="3.40.50.300">
    <property type="entry name" value="P-loop containing nucleotide triphosphate hydrolases"/>
    <property type="match status" value="1"/>
</dbReference>
<dbReference type="Proteomes" id="UP000248021">
    <property type="component" value="Unassembled WGS sequence"/>
</dbReference>
<gene>
    <name evidence="5" type="ORF">C7450_104152</name>
</gene>
<dbReference type="GO" id="GO:1903805">
    <property type="term" value="P:L-valine import across plasma membrane"/>
    <property type="evidence" value="ECO:0007669"/>
    <property type="project" value="TreeGrafter"/>
</dbReference>
<dbReference type="InterPro" id="IPR003593">
    <property type="entry name" value="AAA+_ATPase"/>
</dbReference>
<dbReference type="GO" id="GO:0015808">
    <property type="term" value="P:L-alanine transport"/>
    <property type="evidence" value="ECO:0007669"/>
    <property type="project" value="TreeGrafter"/>
</dbReference>
<evidence type="ECO:0000256" key="1">
    <source>
        <dbReference type="ARBA" id="ARBA00022448"/>
    </source>
</evidence>
<dbReference type="PANTHER" id="PTHR45772:SF7">
    <property type="entry name" value="AMINO ACID ABC TRANSPORTER ATP-BINDING PROTEIN"/>
    <property type="match status" value="1"/>
</dbReference>
<proteinExistence type="predicted"/>
<dbReference type="InterPro" id="IPR051120">
    <property type="entry name" value="ABC_AA/LPS_Transport"/>
</dbReference>
<evidence type="ECO:0000256" key="3">
    <source>
        <dbReference type="ARBA" id="ARBA00022840"/>
    </source>
</evidence>
<dbReference type="GO" id="GO:0005304">
    <property type="term" value="F:L-valine transmembrane transporter activity"/>
    <property type="evidence" value="ECO:0007669"/>
    <property type="project" value="TreeGrafter"/>
</dbReference>
<dbReference type="GO" id="GO:0005886">
    <property type="term" value="C:plasma membrane"/>
    <property type="evidence" value="ECO:0007669"/>
    <property type="project" value="TreeGrafter"/>
</dbReference>
<feature type="domain" description="ABC transporter" evidence="4">
    <location>
        <begin position="12"/>
        <end position="259"/>
    </location>
</feature>
<dbReference type="PANTHER" id="PTHR45772">
    <property type="entry name" value="CONSERVED COMPONENT OF ABC TRANSPORTER FOR NATURAL AMINO ACIDS-RELATED"/>
    <property type="match status" value="1"/>
</dbReference>
<keyword evidence="1" id="KW-0813">Transport</keyword>
<dbReference type="PROSITE" id="PS50893">
    <property type="entry name" value="ABC_TRANSPORTER_2"/>
    <property type="match status" value="1"/>
</dbReference>
<sequence length="264" mass="28539">MPNRKEVTVSELRLDAVSKSFGGLHAVSNIDLVAPQGSITGLIGPNGAGKTTIINLITGTLRISSGRVFLDDVELTTAEPDVIARRGVSRTFQNIRLLPEASVLDNVIIGFHRHERSSVVAGLLGLPSSLRETRALRQRGMEILKRFRIERFADAAAGSLAYGHQRRVEMARAVAAQPRILLLDEPVAGMNDVEADELGDLYEELAASGIGLLMIEHNVRFVTRMCTRIYAMASGKMIAAGPPGEVLKDPNVIAAYLGDRYAKG</sequence>
<dbReference type="SUPFAM" id="SSF52540">
    <property type="entry name" value="P-loop containing nucleoside triphosphate hydrolases"/>
    <property type="match status" value="1"/>
</dbReference>
<organism evidence="5 6">
    <name type="scientific">Chelatococcus asaccharovorans</name>
    <dbReference type="NCBI Taxonomy" id="28210"/>
    <lineage>
        <taxon>Bacteria</taxon>
        <taxon>Pseudomonadati</taxon>
        <taxon>Pseudomonadota</taxon>
        <taxon>Alphaproteobacteria</taxon>
        <taxon>Hyphomicrobiales</taxon>
        <taxon>Chelatococcaceae</taxon>
        <taxon>Chelatococcus</taxon>
    </lineage>
</organism>
<accession>A0A2V3U9M1</accession>
<dbReference type="Pfam" id="PF12399">
    <property type="entry name" value="BCA_ABC_TP_C"/>
    <property type="match status" value="1"/>
</dbReference>
<dbReference type="InterPro" id="IPR027417">
    <property type="entry name" value="P-loop_NTPase"/>
</dbReference>
<dbReference type="FunFam" id="3.40.50.300:FF:000421">
    <property type="entry name" value="Branched-chain amino acid ABC transporter ATP-binding protein"/>
    <property type="match status" value="1"/>
</dbReference>